<name>A0A9D2D6U9_9FIRM</name>
<dbReference type="EMBL" id="DXCF01000021">
    <property type="protein sequence ID" value="HIZ09648.1"/>
    <property type="molecule type" value="Genomic_DNA"/>
</dbReference>
<dbReference type="InterPro" id="IPR043129">
    <property type="entry name" value="ATPase_NBD"/>
</dbReference>
<keyword evidence="2" id="KW-0808">Transferase</keyword>
<dbReference type="SUPFAM" id="SSF53067">
    <property type="entry name" value="Actin-like ATPase domain"/>
    <property type="match status" value="1"/>
</dbReference>
<keyword evidence="2" id="KW-0012">Acyltransferase</keyword>
<protein>
    <submittedName>
        <fullName evidence="2">tRNA (Adenosine(37)-N6)-threonylcarbamoyltransferase complex dimerization subunit type 1 TsaB</fullName>
        <ecNumber evidence="2">2.3.1.234</ecNumber>
    </submittedName>
</protein>
<dbReference type="GO" id="GO:0061711">
    <property type="term" value="F:tRNA N(6)-L-threonylcarbamoyladenine synthase activity"/>
    <property type="evidence" value="ECO:0007669"/>
    <property type="project" value="UniProtKB-EC"/>
</dbReference>
<reference evidence="2" key="2">
    <citation type="submission" date="2021-04" db="EMBL/GenBank/DDBJ databases">
        <authorList>
            <person name="Gilroy R."/>
        </authorList>
    </citation>
    <scope>NUCLEOTIDE SEQUENCE</scope>
    <source>
        <strain evidence="2">CHK192-19661</strain>
    </source>
</reference>
<gene>
    <name evidence="2" type="primary">tsaB</name>
    <name evidence="2" type="ORF">H9726_04080</name>
</gene>
<evidence type="ECO:0000259" key="1">
    <source>
        <dbReference type="Pfam" id="PF00814"/>
    </source>
</evidence>
<comment type="caution">
    <text evidence="2">The sequence shown here is derived from an EMBL/GenBank/DDBJ whole genome shotgun (WGS) entry which is preliminary data.</text>
</comment>
<dbReference type="EC" id="2.3.1.234" evidence="2"/>
<dbReference type="InterPro" id="IPR022496">
    <property type="entry name" value="T6A_TsaB"/>
</dbReference>
<feature type="domain" description="Gcp-like" evidence="1">
    <location>
        <begin position="31"/>
        <end position="125"/>
    </location>
</feature>
<accession>A0A9D2D6U9</accession>
<dbReference type="GO" id="GO:0002949">
    <property type="term" value="P:tRNA threonylcarbamoyladenosine modification"/>
    <property type="evidence" value="ECO:0007669"/>
    <property type="project" value="InterPro"/>
</dbReference>
<dbReference type="Proteomes" id="UP000824025">
    <property type="component" value="Unassembled WGS sequence"/>
</dbReference>
<dbReference type="Gene3D" id="3.30.420.40">
    <property type="match status" value="1"/>
</dbReference>
<evidence type="ECO:0000313" key="2">
    <source>
        <dbReference type="EMBL" id="HIZ09648.1"/>
    </source>
</evidence>
<dbReference type="Pfam" id="PF00814">
    <property type="entry name" value="TsaD"/>
    <property type="match status" value="1"/>
</dbReference>
<dbReference type="AlphaFoldDB" id="A0A9D2D6U9"/>
<reference evidence="2" key="1">
    <citation type="journal article" date="2021" name="PeerJ">
        <title>Extensive microbial diversity within the chicken gut microbiome revealed by metagenomics and culture.</title>
        <authorList>
            <person name="Gilroy R."/>
            <person name="Ravi A."/>
            <person name="Getino M."/>
            <person name="Pursley I."/>
            <person name="Horton D.L."/>
            <person name="Alikhan N.F."/>
            <person name="Baker D."/>
            <person name="Gharbi K."/>
            <person name="Hall N."/>
            <person name="Watson M."/>
            <person name="Adriaenssens E.M."/>
            <person name="Foster-Nyarko E."/>
            <person name="Jarju S."/>
            <person name="Secka A."/>
            <person name="Antonio M."/>
            <person name="Oren A."/>
            <person name="Chaudhuri R.R."/>
            <person name="La Ragione R."/>
            <person name="Hildebrand F."/>
            <person name="Pallen M.J."/>
        </authorList>
    </citation>
    <scope>NUCLEOTIDE SEQUENCE</scope>
    <source>
        <strain evidence="2">CHK192-19661</strain>
    </source>
</reference>
<evidence type="ECO:0000313" key="3">
    <source>
        <dbReference type="Proteomes" id="UP000824025"/>
    </source>
</evidence>
<sequence>MKNYLAIDTSGDYLTVVARKGEKTFVTFEENCAMRHSERLLSAVDETLSRAALVPEKCAFFCAVTGPGSFTGIRIGISAAKGFCAAAGRPSLGITSFAVAAYNAEEKAVAAIPAGRGFYYVCGFEADKSVFLPAARVTEEELASLAARYPVYSFSPLPVPYKKADPAAGLVRAVAAAREEEFGELSAFYLKKSQAEEERDARTQGG</sequence>
<organism evidence="2 3">
    <name type="scientific">Candidatus Borkfalkia avicola</name>
    <dbReference type="NCBI Taxonomy" id="2838503"/>
    <lineage>
        <taxon>Bacteria</taxon>
        <taxon>Bacillati</taxon>
        <taxon>Bacillota</taxon>
        <taxon>Clostridia</taxon>
        <taxon>Christensenellales</taxon>
        <taxon>Christensenellaceae</taxon>
        <taxon>Candidatus Borkfalkia</taxon>
    </lineage>
</organism>
<dbReference type="NCBIfam" id="TIGR03725">
    <property type="entry name" value="T6A_YeaZ"/>
    <property type="match status" value="1"/>
</dbReference>
<proteinExistence type="predicted"/>
<dbReference type="InterPro" id="IPR000905">
    <property type="entry name" value="Gcp-like_dom"/>
</dbReference>